<reference evidence="2" key="2">
    <citation type="submission" date="2015-01" db="EMBL/GenBank/DDBJ databases">
        <title>Evolutionary Origins and Diversification of the Mycorrhizal Mutualists.</title>
        <authorList>
            <consortium name="DOE Joint Genome Institute"/>
            <consortium name="Mycorrhizal Genomics Consortium"/>
            <person name="Kohler A."/>
            <person name="Kuo A."/>
            <person name="Nagy L.G."/>
            <person name="Floudas D."/>
            <person name="Copeland A."/>
            <person name="Barry K.W."/>
            <person name="Cichocki N."/>
            <person name="Veneault-Fourrey C."/>
            <person name="LaButti K."/>
            <person name="Lindquist E.A."/>
            <person name="Lipzen A."/>
            <person name="Lundell T."/>
            <person name="Morin E."/>
            <person name="Murat C."/>
            <person name="Riley R."/>
            <person name="Ohm R."/>
            <person name="Sun H."/>
            <person name="Tunlid A."/>
            <person name="Henrissat B."/>
            <person name="Grigoriev I.V."/>
            <person name="Hibbett D.S."/>
            <person name="Martin F."/>
        </authorList>
    </citation>
    <scope>NUCLEOTIDE SEQUENCE [LARGE SCALE GENOMIC DNA]</scope>
    <source>
        <strain evidence="2">F 1598</strain>
    </source>
</reference>
<name>A0A0C3GBB0_PILCF</name>
<accession>A0A0C3GBB0</accession>
<sequence length="250" mass="27501">MHGGADRVQDNKQGQGYLPAKWKTERIALGISLVWRPSVQVILRAYKSGVKAVGEGRLEDLWGEIEMVVVVVVGCQEGVIMRGWGFCPVEPKTKNGGGGGRVPGVGDRAGAGVLPCQTGNQVCHTWYRSSVKAIVVDHFEDLWGEVEMVVVVVGFQEWEITWGQGYQSGVKAVVVGHFEDLWGEVEMVVVVVGCQEWEITWGWGVCLVELKTDVKAVIVGHFEDLWGKVEVVVVVMGCQEREIGRERAIN</sequence>
<evidence type="ECO:0000313" key="1">
    <source>
        <dbReference type="EMBL" id="KIM87916.1"/>
    </source>
</evidence>
<protein>
    <submittedName>
        <fullName evidence="1">Uncharacterized protein</fullName>
    </submittedName>
</protein>
<proteinExistence type="predicted"/>
<evidence type="ECO:0000313" key="2">
    <source>
        <dbReference type="Proteomes" id="UP000054166"/>
    </source>
</evidence>
<organism evidence="1 2">
    <name type="scientific">Piloderma croceum (strain F 1598)</name>
    <dbReference type="NCBI Taxonomy" id="765440"/>
    <lineage>
        <taxon>Eukaryota</taxon>
        <taxon>Fungi</taxon>
        <taxon>Dikarya</taxon>
        <taxon>Basidiomycota</taxon>
        <taxon>Agaricomycotina</taxon>
        <taxon>Agaricomycetes</taxon>
        <taxon>Agaricomycetidae</taxon>
        <taxon>Atheliales</taxon>
        <taxon>Atheliaceae</taxon>
        <taxon>Piloderma</taxon>
    </lineage>
</organism>
<dbReference type="AlphaFoldDB" id="A0A0C3GBB0"/>
<dbReference type="InParanoid" id="A0A0C3GBB0"/>
<gene>
    <name evidence="1" type="ORF">PILCRDRAFT_85716</name>
</gene>
<dbReference type="EMBL" id="KN832978">
    <property type="protein sequence ID" value="KIM87916.1"/>
    <property type="molecule type" value="Genomic_DNA"/>
</dbReference>
<keyword evidence="2" id="KW-1185">Reference proteome</keyword>
<dbReference type="Proteomes" id="UP000054166">
    <property type="component" value="Unassembled WGS sequence"/>
</dbReference>
<reference evidence="1 2" key="1">
    <citation type="submission" date="2014-04" db="EMBL/GenBank/DDBJ databases">
        <authorList>
            <consortium name="DOE Joint Genome Institute"/>
            <person name="Kuo A."/>
            <person name="Tarkka M."/>
            <person name="Buscot F."/>
            <person name="Kohler A."/>
            <person name="Nagy L.G."/>
            <person name="Floudas D."/>
            <person name="Copeland A."/>
            <person name="Barry K.W."/>
            <person name="Cichocki N."/>
            <person name="Veneault-Fourrey C."/>
            <person name="LaButti K."/>
            <person name="Lindquist E.A."/>
            <person name="Lipzen A."/>
            <person name="Lundell T."/>
            <person name="Morin E."/>
            <person name="Murat C."/>
            <person name="Sun H."/>
            <person name="Tunlid A."/>
            <person name="Henrissat B."/>
            <person name="Grigoriev I.V."/>
            <person name="Hibbett D.S."/>
            <person name="Martin F."/>
            <person name="Nordberg H.P."/>
            <person name="Cantor M.N."/>
            <person name="Hua S.X."/>
        </authorList>
    </citation>
    <scope>NUCLEOTIDE SEQUENCE [LARGE SCALE GENOMIC DNA]</scope>
    <source>
        <strain evidence="1 2">F 1598</strain>
    </source>
</reference>
<dbReference type="HOGENOM" id="CLU_1111729_0_0_1"/>